<evidence type="ECO:0008006" key="4">
    <source>
        <dbReference type="Google" id="ProtNLM"/>
    </source>
</evidence>
<protein>
    <recommendedName>
        <fullName evidence="4">Type II secretion system protein</fullName>
    </recommendedName>
</protein>
<keyword evidence="1" id="KW-0812">Transmembrane</keyword>
<proteinExistence type="predicted"/>
<dbReference type="RefSeq" id="WP_006462325.1">
    <property type="nucleotide sequence ID" value="NZ_AEEC02000005.1"/>
</dbReference>
<comment type="caution">
    <text evidence="2">The sequence shown here is derived from an EMBL/GenBank/DDBJ whole genome shotgun (WGS) entry which is preliminary data.</text>
</comment>
<accession>A0AAI9N524</accession>
<dbReference type="AlphaFoldDB" id="A0AAI9N524"/>
<evidence type="ECO:0000256" key="1">
    <source>
        <dbReference type="SAM" id="Phobius"/>
    </source>
</evidence>
<organism evidence="2 3">
    <name type="scientific">Herbaspirillum frisingense GSF30</name>
    <dbReference type="NCBI Taxonomy" id="864073"/>
    <lineage>
        <taxon>Bacteria</taxon>
        <taxon>Pseudomonadati</taxon>
        <taxon>Pseudomonadota</taxon>
        <taxon>Betaproteobacteria</taxon>
        <taxon>Burkholderiales</taxon>
        <taxon>Oxalobacteraceae</taxon>
        <taxon>Herbaspirillum</taxon>
    </lineage>
</organism>
<sequence length="213" mass="22149">MRKQQSGYTLVELSVTVALAGMIVLGGITGATSLLDQQRINDLSEQNANAIRRVNEAYAQLPSYAGLSLRRAVSFGAFNQFIINFPGTDRVTVTHPFGGAVGVAALGGAAPLAWGLYLNAIPARHCIEMLYQSAPLADALVVFPGGMGNPVGWTGNIAINTAVPEITIGGGFGPAAPRIVKNLTRELAPPALAAACQDAGDNLGVLLLKTKLR</sequence>
<keyword evidence="1" id="KW-0472">Membrane</keyword>
<dbReference type="InterPro" id="IPR012902">
    <property type="entry name" value="N_methyl_site"/>
</dbReference>
<evidence type="ECO:0000313" key="2">
    <source>
        <dbReference type="EMBL" id="EOA05949.1"/>
    </source>
</evidence>
<feature type="transmembrane region" description="Helical" evidence="1">
    <location>
        <begin position="7"/>
        <end position="28"/>
    </location>
</feature>
<reference evidence="2 3" key="1">
    <citation type="journal article" date="2013" name="Front. Microbiol.">
        <title>The genome of the endophytic bacterium H. frisingense GSF30(T) identifies diverse strategies in the Herbaspirillum genus to interact with plants.</title>
        <authorList>
            <person name="Straub D."/>
            <person name="Rothballer M."/>
            <person name="Hartmann A."/>
            <person name="Ludewig U."/>
        </authorList>
    </citation>
    <scope>NUCLEOTIDE SEQUENCE [LARGE SCALE GENOMIC DNA]</scope>
    <source>
        <strain evidence="2 3">GSF30</strain>
    </source>
</reference>
<dbReference type="Proteomes" id="UP000006772">
    <property type="component" value="Unassembled WGS sequence"/>
</dbReference>
<gene>
    <name evidence="2" type="ORF">HFRIS_005803</name>
</gene>
<dbReference type="Gene3D" id="3.30.1690.10">
    <property type="entry name" value="TcpA-like pilin"/>
    <property type="match status" value="1"/>
</dbReference>
<keyword evidence="1" id="KW-1133">Transmembrane helix</keyword>
<name>A0AAI9N524_9BURK</name>
<dbReference type="EMBL" id="AEEC02000005">
    <property type="protein sequence ID" value="EOA05949.1"/>
    <property type="molecule type" value="Genomic_DNA"/>
</dbReference>
<dbReference type="NCBIfam" id="TIGR02532">
    <property type="entry name" value="IV_pilin_GFxxxE"/>
    <property type="match status" value="1"/>
</dbReference>
<evidence type="ECO:0000313" key="3">
    <source>
        <dbReference type="Proteomes" id="UP000006772"/>
    </source>
</evidence>
<dbReference type="Pfam" id="PF07963">
    <property type="entry name" value="N_methyl"/>
    <property type="match status" value="1"/>
</dbReference>